<dbReference type="AlphaFoldDB" id="A0AAV9XPG1"/>
<name>A0AAV9XPG1_9PEZI</name>
<dbReference type="GO" id="GO:0005375">
    <property type="term" value="F:copper ion transmembrane transporter activity"/>
    <property type="evidence" value="ECO:0007669"/>
    <property type="project" value="UniProtKB-UniRule"/>
</dbReference>
<evidence type="ECO:0000256" key="3">
    <source>
        <dbReference type="ARBA" id="ARBA00023136"/>
    </source>
</evidence>
<feature type="transmembrane region" description="Helical" evidence="4">
    <location>
        <begin position="103"/>
        <end position="120"/>
    </location>
</feature>
<dbReference type="Pfam" id="PF04145">
    <property type="entry name" value="Ctr"/>
    <property type="match status" value="2"/>
</dbReference>
<keyword evidence="4" id="KW-0813">Transport</keyword>
<comment type="caution">
    <text evidence="5">The sequence shown here is derived from an EMBL/GenBank/DDBJ whole genome shotgun (WGS) entry which is preliminary data.</text>
</comment>
<keyword evidence="4" id="KW-0186">Copper</keyword>
<proteinExistence type="inferred from homology"/>
<protein>
    <recommendedName>
        <fullName evidence="4">Copper transport protein</fullName>
    </recommendedName>
</protein>
<feature type="transmembrane region" description="Helical" evidence="4">
    <location>
        <begin position="126"/>
        <end position="142"/>
    </location>
</feature>
<feature type="transmembrane region" description="Helical" evidence="4">
    <location>
        <begin position="46"/>
        <end position="65"/>
    </location>
</feature>
<keyword evidence="4" id="KW-0187">Copper transport</keyword>
<keyword evidence="6" id="KW-1185">Reference proteome</keyword>
<organism evidence="5 6">
    <name type="scientific">Orbilia ellipsospora</name>
    <dbReference type="NCBI Taxonomy" id="2528407"/>
    <lineage>
        <taxon>Eukaryota</taxon>
        <taxon>Fungi</taxon>
        <taxon>Dikarya</taxon>
        <taxon>Ascomycota</taxon>
        <taxon>Pezizomycotina</taxon>
        <taxon>Orbiliomycetes</taxon>
        <taxon>Orbiliales</taxon>
        <taxon>Orbiliaceae</taxon>
        <taxon>Orbilia</taxon>
    </lineage>
</organism>
<dbReference type="PANTHER" id="PTHR12483:SF115">
    <property type="entry name" value="COPPER TRANSPORT PROTEIN"/>
    <property type="match status" value="1"/>
</dbReference>
<dbReference type="InterPro" id="IPR007274">
    <property type="entry name" value="Cop_transporter"/>
</dbReference>
<dbReference type="GO" id="GO:0016020">
    <property type="term" value="C:membrane"/>
    <property type="evidence" value="ECO:0007669"/>
    <property type="project" value="UniProtKB-SubCell"/>
</dbReference>
<comment type="similarity">
    <text evidence="4">Belongs to the copper transporter (Ctr) (TC 1.A.56) family. SLC31A subfamily.</text>
</comment>
<keyword evidence="3 4" id="KW-0472">Membrane</keyword>
<evidence type="ECO:0000313" key="5">
    <source>
        <dbReference type="EMBL" id="KAK6544015.1"/>
    </source>
</evidence>
<keyword evidence="2 4" id="KW-1133">Transmembrane helix</keyword>
<dbReference type="PANTHER" id="PTHR12483">
    <property type="entry name" value="SOLUTE CARRIER FAMILY 31 COPPER TRANSPORTERS"/>
    <property type="match status" value="1"/>
</dbReference>
<evidence type="ECO:0000256" key="2">
    <source>
        <dbReference type="ARBA" id="ARBA00022989"/>
    </source>
</evidence>
<dbReference type="EMBL" id="JAVHJO010000001">
    <property type="protein sequence ID" value="KAK6544015.1"/>
    <property type="molecule type" value="Genomic_DNA"/>
</dbReference>
<keyword evidence="1 4" id="KW-0812">Transmembrane</keyword>
<reference evidence="5 6" key="1">
    <citation type="submission" date="2019-10" db="EMBL/GenBank/DDBJ databases">
        <authorList>
            <person name="Palmer J.M."/>
        </authorList>
    </citation>
    <scope>NUCLEOTIDE SEQUENCE [LARGE SCALE GENOMIC DNA]</scope>
    <source>
        <strain evidence="5 6">TWF694</strain>
    </source>
</reference>
<evidence type="ECO:0000256" key="1">
    <source>
        <dbReference type="ARBA" id="ARBA00022692"/>
    </source>
</evidence>
<sequence length="154" mass="17302">MDHHTHGSGMGMHDGPGDRCSMNMLFTWDSTNLCIIFRSWHVRGPVSLVLSLLAIVALTSGYEFVREVSRRYEAQLETRRSGIIRREGNAGVTIKKEGQLIKALLYSLQVFYSFFIMLLFMTYNGWVMLAVAAGAFVGYMLWGNTSAVKSVVCH</sequence>
<gene>
    <name evidence="5" type="ORF">TWF694_000729</name>
</gene>
<accession>A0AAV9XPG1</accession>
<evidence type="ECO:0000256" key="4">
    <source>
        <dbReference type="RuleBase" id="RU367022"/>
    </source>
</evidence>
<keyword evidence="4" id="KW-0406">Ion transport</keyword>
<dbReference type="Proteomes" id="UP001365542">
    <property type="component" value="Unassembled WGS sequence"/>
</dbReference>
<evidence type="ECO:0000313" key="6">
    <source>
        <dbReference type="Proteomes" id="UP001365542"/>
    </source>
</evidence>
<comment type="subcellular location">
    <subcellularLocation>
        <location evidence="4">Membrane</location>
        <topology evidence="4">Multi-pass membrane protein</topology>
    </subcellularLocation>
</comment>